<keyword evidence="2" id="KW-1185">Reference proteome</keyword>
<evidence type="ECO:0000313" key="1">
    <source>
        <dbReference type="EMBL" id="GFO49093.1"/>
    </source>
</evidence>
<organism evidence="1 2">
    <name type="scientific">Plakobranchus ocellatus</name>
    <dbReference type="NCBI Taxonomy" id="259542"/>
    <lineage>
        <taxon>Eukaryota</taxon>
        <taxon>Metazoa</taxon>
        <taxon>Spiralia</taxon>
        <taxon>Lophotrochozoa</taxon>
        <taxon>Mollusca</taxon>
        <taxon>Gastropoda</taxon>
        <taxon>Heterobranchia</taxon>
        <taxon>Euthyneura</taxon>
        <taxon>Panpulmonata</taxon>
        <taxon>Sacoglossa</taxon>
        <taxon>Placobranchoidea</taxon>
        <taxon>Plakobranchidae</taxon>
        <taxon>Plakobranchus</taxon>
    </lineage>
</organism>
<protein>
    <submittedName>
        <fullName evidence="1">Uncharacterized protein</fullName>
    </submittedName>
</protein>
<gene>
    <name evidence="1" type="ORF">PoB_007559800</name>
</gene>
<proteinExistence type="predicted"/>
<accession>A0AAV4DXK7</accession>
<name>A0AAV4DXK7_9GAST</name>
<sequence>MPADELMALEQTQVCSPDTQARHLYISRVQSLTSFLGFRTPLQNLSRMPNGQFIIRKTVWPWPCCYRNHSRGEKMMVNSFSLPSYSIWHPVAFKTAANICGSVYNDHPCQVNTVH</sequence>
<evidence type="ECO:0000313" key="2">
    <source>
        <dbReference type="Proteomes" id="UP000735302"/>
    </source>
</evidence>
<dbReference type="Proteomes" id="UP000735302">
    <property type="component" value="Unassembled WGS sequence"/>
</dbReference>
<dbReference type="AlphaFoldDB" id="A0AAV4DXK7"/>
<reference evidence="1 2" key="1">
    <citation type="journal article" date="2021" name="Elife">
        <title>Chloroplast acquisition without the gene transfer in kleptoplastic sea slugs, Plakobranchus ocellatus.</title>
        <authorList>
            <person name="Maeda T."/>
            <person name="Takahashi S."/>
            <person name="Yoshida T."/>
            <person name="Shimamura S."/>
            <person name="Takaki Y."/>
            <person name="Nagai Y."/>
            <person name="Toyoda A."/>
            <person name="Suzuki Y."/>
            <person name="Arimoto A."/>
            <person name="Ishii H."/>
            <person name="Satoh N."/>
            <person name="Nishiyama T."/>
            <person name="Hasebe M."/>
            <person name="Maruyama T."/>
            <person name="Minagawa J."/>
            <person name="Obokata J."/>
            <person name="Shigenobu S."/>
        </authorList>
    </citation>
    <scope>NUCLEOTIDE SEQUENCE [LARGE SCALE GENOMIC DNA]</scope>
</reference>
<dbReference type="EMBL" id="BLXT01008457">
    <property type="protein sequence ID" value="GFO49093.1"/>
    <property type="molecule type" value="Genomic_DNA"/>
</dbReference>
<comment type="caution">
    <text evidence="1">The sequence shown here is derived from an EMBL/GenBank/DDBJ whole genome shotgun (WGS) entry which is preliminary data.</text>
</comment>